<dbReference type="Proteomes" id="UP000295781">
    <property type="component" value="Chromosome"/>
</dbReference>
<reference evidence="1 2" key="1">
    <citation type="submission" date="2015-09" db="EMBL/GenBank/DDBJ databases">
        <title>Sorangium comparison.</title>
        <authorList>
            <person name="Zaburannyi N."/>
            <person name="Bunk B."/>
            <person name="Overmann J."/>
            <person name="Mueller R."/>
        </authorList>
    </citation>
    <scope>NUCLEOTIDE SEQUENCE [LARGE SCALE GENOMIC DNA]</scope>
    <source>
        <strain evidence="1 2">So ceGT47</strain>
    </source>
</reference>
<evidence type="ECO:0000313" key="1">
    <source>
        <dbReference type="EMBL" id="AUX25820.1"/>
    </source>
</evidence>
<organism evidence="1 2">
    <name type="scientific">Sorangium cellulosum</name>
    <name type="common">Polyangium cellulosum</name>
    <dbReference type="NCBI Taxonomy" id="56"/>
    <lineage>
        <taxon>Bacteria</taxon>
        <taxon>Pseudomonadati</taxon>
        <taxon>Myxococcota</taxon>
        <taxon>Polyangia</taxon>
        <taxon>Polyangiales</taxon>
        <taxon>Polyangiaceae</taxon>
        <taxon>Sorangium</taxon>
    </lineage>
</organism>
<name>A0A4P2Q8I0_SORCE</name>
<evidence type="ECO:0000313" key="2">
    <source>
        <dbReference type="Proteomes" id="UP000295781"/>
    </source>
</evidence>
<dbReference type="EMBL" id="CP012670">
    <property type="protein sequence ID" value="AUX25820.1"/>
    <property type="molecule type" value="Genomic_DNA"/>
</dbReference>
<gene>
    <name evidence="1" type="ORF">SOCEGT47_063720</name>
</gene>
<accession>A0A4P2Q8I0</accession>
<proteinExistence type="predicted"/>
<sequence length="192" mass="20999">MIRCKVAEAALVGERQDVGALMNGSSGIVKVAMLILSLAACAQGQPTRMKTTMPSSEQQILSKGNLDRVKRYILESGERCTYSNRYNNNPCVRLPQLSLYLNPDPGPDGHPQWNINCDITRGDFNTLVVHEEGGDSAYHTVDFRGADAIVLKGRERAAESEMLRSKLVLERAVLAVLQRVDAGASSPEEAKK</sequence>
<dbReference type="AlphaFoldDB" id="A0A4P2Q8I0"/>
<dbReference type="OrthoDB" id="9966116at2"/>
<protein>
    <submittedName>
        <fullName evidence="1">Uncharacterized protein</fullName>
    </submittedName>
</protein>